<evidence type="ECO:0000259" key="6">
    <source>
        <dbReference type="Pfam" id="PF04234"/>
    </source>
</evidence>
<evidence type="ECO:0000256" key="5">
    <source>
        <dbReference type="SAM" id="SignalP"/>
    </source>
</evidence>
<dbReference type="InterPro" id="IPR014755">
    <property type="entry name" value="Cu-Rt/internalin_Ig-like"/>
</dbReference>
<dbReference type="OrthoDB" id="9796814at2"/>
<gene>
    <name evidence="7" type="ORF">SAMN05444169_6937</name>
</gene>
<reference evidence="7 8" key="1">
    <citation type="submission" date="2016-11" db="EMBL/GenBank/DDBJ databases">
        <authorList>
            <person name="Jaros S."/>
            <person name="Januszkiewicz K."/>
            <person name="Wedrychowicz H."/>
        </authorList>
    </citation>
    <scope>NUCLEOTIDE SEQUENCE [LARGE SCALE GENOMIC DNA]</scope>
    <source>
        <strain evidence="7 8">GAS242</strain>
    </source>
</reference>
<evidence type="ECO:0000256" key="3">
    <source>
        <dbReference type="ARBA" id="ARBA00022729"/>
    </source>
</evidence>
<dbReference type="EMBL" id="LT670818">
    <property type="protein sequence ID" value="SHH33458.1"/>
    <property type="molecule type" value="Genomic_DNA"/>
</dbReference>
<dbReference type="Pfam" id="PF04234">
    <property type="entry name" value="CopC"/>
    <property type="match status" value="1"/>
</dbReference>
<feature type="signal peptide" evidence="5">
    <location>
        <begin position="1"/>
        <end position="23"/>
    </location>
</feature>
<dbReference type="AlphaFoldDB" id="A0A1M5S5A4"/>
<dbReference type="SUPFAM" id="SSF81296">
    <property type="entry name" value="E set domains"/>
    <property type="match status" value="1"/>
</dbReference>
<sequence>MRRSSLIGIIPLLLLLATGEAGAHAFLDHAEPRVGNKVATPPREVTLWFTQKLEPAFSSVTVTDSAGKRIDTGKARVSGNQMSVSLRGGGSGTYHVNWRVLSVDTHTTDGNFTFQVGP</sequence>
<dbReference type="Proteomes" id="UP000190675">
    <property type="component" value="Chromosome I"/>
</dbReference>
<feature type="domain" description="CopC" evidence="6">
    <location>
        <begin position="24"/>
        <end position="116"/>
    </location>
</feature>
<dbReference type="Gene3D" id="2.60.40.1220">
    <property type="match status" value="1"/>
</dbReference>
<dbReference type="GO" id="GO:0046688">
    <property type="term" value="P:response to copper ion"/>
    <property type="evidence" value="ECO:0007669"/>
    <property type="project" value="InterPro"/>
</dbReference>
<dbReference type="InterPro" id="IPR032694">
    <property type="entry name" value="CopC/D"/>
</dbReference>
<dbReference type="PANTHER" id="PTHR34820:SF4">
    <property type="entry name" value="INNER MEMBRANE PROTEIN YEBZ"/>
    <property type="match status" value="1"/>
</dbReference>
<dbReference type="GO" id="GO:0042597">
    <property type="term" value="C:periplasmic space"/>
    <property type="evidence" value="ECO:0007669"/>
    <property type="project" value="InterPro"/>
</dbReference>
<evidence type="ECO:0000256" key="4">
    <source>
        <dbReference type="ARBA" id="ARBA00023008"/>
    </source>
</evidence>
<evidence type="ECO:0000313" key="7">
    <source>
        <dbReference type="EMBL" id="SHH33458.1"/>
    </source>
</evidence>
<accession>A0A1M5S5A4</accession>
<dbReference type="GO" id="GO:0030313">
    <property type="term" value="C:cell envelope"/>
    <property type="evidence" value="ECO:0007669"/>
    <property type="project" value="UniProtKB-SubCell"/>
</dbReference>
<dbReference type="GO" id="GO:0006825">
    <property type="term" value="P:copper ion transport"/>
    <property type="evidence" value="ECO:0007669"/>
    <property type="project" value="InterPro"/>
</dbReference>
<dbReference type="InterPro" id="IPR007348">
    <property type="entry name" value="CopC_dom"/>
</dbReference>
<evidence type="ECO:0000313" key="8">
    <source>
        <dbReference type="Proteomes" id="UP000190675"/>
    </source>
</evidence>
<dbReference type="InterPro" id="IPR014756">
    <property type="entry name" value="Ig_E-set"/>
</dbReference>
<organism evidence="7 8">
    <name type="scientific">Bradyrhizobium erythrophlei</name>
    <dbReference type="NCBI Taxonomy" id="1437360"/>
    <lineage>
        <taxon>Bacteria</taxon>
        <taxon>Pseudomonadati</taxon>
        <taxon>Pseudomonadota</taxon>
        <taxon>Alphaproteobacteria</taxon>
        <taxon>Hyphomicrobiales</taxon>
        <taxon>Nitrobacteraceae</taxon>
        <taxon>Bradyrhizobium</taxon>
    </lineage>
</organism>
<comment type="subcellular location">
    <subcellularLocation>
        <location evidence="1">Cell envelope</location>
    </subcellularLocation>
</comment>
<feature type="chain" id="PRO_5013200552" description="CopC domain-containing protein" evidence="5">
    <location>
        <begin position="24"/>
        <end position="118"/>
    </location>
</feature>
<keyword evidence="4" id="KW-0186">Copper</keyword>
<protein>
    <recommendedName>
        <fullName evidence="6">CopC domain-containing protein</fullName>
    </recommendedName>
</protein>
<dbReference type="RefSeq" id="WP_079569985.1">
    <property type="nucleotide sequence ID" value="NZ_LT670818.1"/>
</dbReference>
<name>A0A1M5S5A4_9BRAD</name>
<keyword evidence="2" id="KW-0479">Metal-binding</keyword>
<dbReference type="GO" id="GO:0005886">
    <property type="term" value="C:plasma membrane"/>
    <property type="evidence" value="ECO:0007669"/>
    <property type="project" value="TreeGrafter"/>
</dbReference>
<dbReference type="PANTHER" id="PTHR34820">
    <property type="entry name" value="INNER MEMBRANE PROTEIN YEBZ"/>
    <property type="match status" value="1"/>
</dbReference>
<evidence type="ECO:0000256" key="2">
    <source>
        <dbReference type="ARBA" id="ARBA00022723"/>
    </source>
</evidence>
<dbReference type="GO" id="GO:0005507">
    <property type="term" value="F:copper ion binding"/>
    <property type="evidence" value="ECO:0007669"/>
    <property type="project" value="InterPro"/>
</dbReference>
<evidence type="ECO:0000256" key="1">
    <source>
        <dbReference type="ARBA" id="ARBA00004196"/>
    </source>
</evidence>
<proteinExistence type="predicted"/>
<keyword evidence="3 5" id="KW-0732">Signal</keyword>